<feature type="compositionally biased region" description="Polar residues" evidence="2">
    <location>
        <begin position="489"/>
        <end position="516"/>
    </location>
</feature>
<feature type="compositionally biased region" description="Polar residues" evidence="2">
    <location>
        <begin position="178"/>
        <end position="194"/>
    </location>
</feature>
<feature type="compositionally biased region" description="Pro residues" evidence="2">
    <location>
        <begin position="38"/>
        <end position="50"/>
    </location>
</feature>
<accession>A0A1L7WK95</accession>
<feature type="compositionally biased region" description="Polar residues" evidence="2">
    <location>
        <begin position="416"/>
        <end position="430"/>
    </location>
</feature>
<feature type="compositionally biased region" description="Acidic residues" evidence="2">
    <location>
        <begin position="89"/>
        <end position="98"/>
    </location>
</feature>
<sequence length="827" mass="90450">MSSNAQQAPEPEVLKRKRSRPSDWWANGSIIASTPQQIRPPPPQNEPEPGPAKKRGRPSAGALVERTIQDAPAAANRGKPVKKRRVEGIEDDENGGDDELAKDKPARKERSSATGVELLSVAGPSKAAQSTEMTKNKPGRRPAATQVEEEQEGNADADTVPSDHPRPRRRGRPAAIQAEQQAEVSEKSTSSQNAPKAKGRPSGSPVNGVAEAAAPIPSEKPLRRGRSSNTEAEVRAVVQESTLNVTKSQKRGRGPTVEKPVEVVEDQGPQLQENPSRLGARPFVDELSEELNGVPSVAQGPKKRGQQPTSEKVVEGPIQVQPETKIERQKRREKTVAVITQEEGEEPIVPAAARRRTRRSDANVPASDLASSSRNDEPERDRPRTKRLDTNAVEPQVTAPRVPIEEERGRRRTRLSDVQSQQEPSSSAMTNRRGKGRKSSRGPQTTTLEAETASSKLTKAPSKTKKADRAAPSRPTKVHDSSKTKKRAQPSSSSAKEQTTTKSSQAPRKNSKQNSAPEPAARKRKSVENHKSTPNKRPRLVKEVRQDEADVPEAGKTSMLYQYLKPVVRKISLQKIDAKWEPLPPACVERVSNLLQDLQRPVMVRLNEQKNTQAGTALQMISRRLISKLSKGLPFPPATRNTREEDFDFEKVLDHNRSLEAQLTPALHGNELLEAELAKEMARLEADKDILAELEANAKSETTARNEAARKLHPLLQSDESTFGVEASRDDVGIHDIKHGFLPLDLRVRLGQSSIPSPILTNGQIQDDENLQGLIKGLHGHVDTIQGNIKQVGGISEAIVKSKAAVQATLFDHLGSSQYGEVILGSE</sequence>
<feature type="compositionally biased region" description="Basic and acidic residues" evidence="2">
    <location>
        <begin position="465"/>
        <end position="483"/>
    </location>
</feature>
<dbReference type="Proteomes" id="UP000184330">
    <property type="component" value="Unassembled WGS sequence"/>
</dbReference>
<proteinExistence type="predicted"/>
<organism evidence="3 4">
    <name type="scientific">Phialocephala subalpina</name>
    <dbReference type="NCBI Taxonomy" id="576137"/>
    <lineage>
        <taxon>Eukaryota</taxon>
        <taxon>Fungi</taxon>
        <taxon>Dikarya</taxon>
        <taxon>Ascomycota</taxon>
        <taxon>Pezizomycotina</taxon>
        <taxon>Leotiomycetes</taxon>
        <taxon>Helotiales</taxon>
        <taxon>Mollisiaceae</taxon>
        <taxon>Phialocephala</taxon>
        <taxon>Phialocephala fortinii species complex</taxon>
    </lineage>
</organism>
<feature type="compositionally biased region" description="Basic and acidic residues" evidence="2">
    <location>
        <begin position="99"/>
        <end position="111"/>
    </location>
</feature>
<dbReference type="InterPro" id="IPR025212">
    <property type="entry name" value="CAD_CENP-Q"/>
</dbReference>
<dbReference type="STRING" id="576137.A0A1L7WK95"/>
<feature type="compositionally biased region" description="Basic and acidic residues" evidence="2">
    <location>
        <begin position="374"/>
        <end position="389"/>
    </location>
</feature>
<name>A0A1L7WK95_9HELO</name>
<dbReference type="OrthoDB" id="2420947at2759"/>
<evidence type="ECO:0000313" key="3">
    <source>
        <dbReference type="EMBL" id="CZR53198.1"/>
    </source>
</evidence>
<dbReference type="AlphaFoldDB" id="A0A1L7WK95"/>
<feature type="region of interest" description="Disordered" evidence="2">
    <location>
        <begin position="1"/>
        <end position="550"/>
    </location>
</feature>
<evidence type="ECO:0000256" key="1">
    <source>
        <dbReference type="SAM" id="Coils"/>
    </source>
</evidence>
<evidence type="ECO:0008006" key="5">
    <source>
        <dbReference type="Google" id="ProtNLM"/>
    </source>
</evidence>
<evidence type="ECO:0000313" key="4">
    <source>
        <dbReference type="Proteomes" id="UP000184330"/>
    </source>
</evidence>
<dbReference type="Pfam" id="PF13094">
    <property type="entry name" value="CENP-Q"/>
    <property type="match status" value="1"/>
</dbReference>
<feature type="coiled-coil region" evidence="1">
    <location>
        <begin position="674"/>
        <end position="711"/>
    </location>
</feature>
<gene>
    <name evidence="3" type="ORF">PAC_03076</name>
</gene>
<keyword evidence="4" id="KW-1185">Reference proteome</keyword>
<reference evidence="3 4" key="1">
    <citation type="submission" date="2016-03" db="EMBL/GenBank/DDBJ databases">
        <authorList>
            <person name="Ploux O."/>
        </authorList>
    </citation>
    <scope>NUCLEOTIDE SEQUENCE [LARGE SCALE GENOMIC DNA]</scope>
    <source>
        <strain evidence="3 4">UAMH 11012</strain>
    </source>
</reference>
<protein>
    <recommendedName>
        <fullName evidence="5">Kinetochore protein fta7</fullName>
    </recommendedName>
</protein>
<evidence type="ECO:0000256" key="2">
    <source>
        <dbReference type="SAM" id="MobiDB-lite"/>
    </source>
</evidence>
<keyword evidence="1" id="KW-0175">Coiled coil</keyword>
<dbReference type="EMBL" id="FJOG01000003">
    <property type="protein sequence ID" value="CZR53198.1"/>
    <property type="molecule type" value="Genomic_DNA"/>
</dbReference>
<feature type="compositionally biased region" description="Polar residues" evidence="2">
    <location>
        <begin position="443"/>
        <end position="457"/>
    </location>
</feature>